<organism evidence="1 2">
    <name type="scientific">Serratia fonticola</name>
    <dbReference type="NCBI Taxonomy" id="47917"/>
    <lineage>
        <taxon>Bacteria</taxon>
        <taxon>Pseudomonadati</taxon>
        <taxon>Pseudomonadota</taxon>
        <taxon>Gammaproteobacteria</taxon>
        <taxon>Enterobacterales</taxon>
        <taxon>Yersiniaceae</taxon>
        <taxon>Serratia</taxon>
    </lineage>
</organism>
<reference evidence="2" key="1">
    <citation type="submission" date="2020-03" db="EMBL/GenBank/DDBJ databases">
        <title>Genome sequences of seven Enterobacteriaceae strains isolated from Canadian wastewater treatment facilities.</title>
        <authorList>
            <person name="Huang H."/>
            <person name="Chmara J.T."/>
            <person name="Duceppe M.-O."/>
        </authorList>
    </citation>
    <scope>NUCLEOTIDE SEQUENCE [LARGE SCALE GENOMIC DNA]</scope>
    <source>
        <strain evidence="2">Biosolid 3</strain>
    </source>
</reference>
<gene>
    <name evidence="1" type="ORF">G9399_21975</name>
</gene>
<proteinExistence type="predicted"/>
<dbReference type="AlphaFoldDB" id="A0AAE7EKP0"/>
<dbReference type="Proteomes" id="UP000503464">
    <property type="component" value="Chromosome"/>
</dbReference>
<accession>A0AAE7EKP0</accession>
<name>A0AAE7EKP0_SERFO</name>
<dbReference type="RefSeq" id="WP_173409814.1">
    <property type="nucleotide sequence ID" value="NZ_CP054160.3"/>
</dbReference>
<evidence type="ECO:0000313" key="1">
    <source>
        <dbReference type="EMBL" id="QKJ60466.1"/>
    </source>
</evidence>
<protein>
    <submittedName>
        <fullName evidence="1">Uncharacterized protein</fullName>
    </submittedName>
</protein>
<evidence type="ECO:0000313" key="2">
    <source>
        <dbReference type="Proteomes" id="UP000503464"/>
    </source>
</evidence>
<dbReference type="EMBL" id="CP054160">
    <property type="protein sequence ID" value="QKJ60466.1"/>
    <property type="molecule type" value="Genomic_DNA"/>
</dbReference>
<sequence length="288" mass="30626">MLVVELDKVDRKSLRVMGPVSVSDIDWADRSAIELSRFNRPEEDVELVSSSGKSLYYATSGPDCPPVVLCGFDTLGVGAADQQLISEYCATKDPMAGRLAGLAWINLMKGQPRTWRSLSPLPRAPATVNKIVWTCEIALTNSNGGRGYNAAMRLLNPHDVPVVDPSTTPPSASTCTLVALPPISFMSGTRNVAGMRRNEQLHVVCTAGVAIDYTLRLLANSETNGRLLFDSGVSAQITLNGKNLVANGEKHVFPTLVTSDIDLGTELVGSASESGVSTATGILLLEAL</sequence>